<keyword evidence="2" id="KW-1185">Reference proteome</keyword>
<dbReference type="Proteomes" id="UP000516013">
    <property type="component" value="Chromosome"/>
</dbReference>
<dbReference type="AlphaFoldDB" id="A0A7H0F495"/>
<sequence length="50" mass="5715">MVIYTDSPNNRAIAIPRNDVEIPLNNMEKKTIFGNWKFMTKLSSQLSSTV</sequence>
<name>A0A7H0F495_9CYAN</name>
<gene>
    <name evidence="1" type="ORF">IAR63_07730</name>
</gene>
<proteinExistence type="predicted"/>
<dbReference type="EMBL" id="CP060822">
    <property type="protein sequence ID" value="QNP30861.1"/>
    <property type="molecule type" value="Genomic_DNA"/>
</dbReference>
<organism evidence="1 2">
    <name type="scientific">Cylindrospermopsis curvispora GIHE-G1</name>
    <dbReference type="NCBI Taxonomy" id="2666332"/>
    <lineage>
        <taxon>Bacteria</taxon>
        <taxon>Bacillati</taxon>
        <taxon>Cyanobacteriota</taxon>
        <taxon>Cyanophyceae</taxon>
        <taxon>Nostocales</taxon>
        <taxon>Aphanizomenonaceae</taxon>
        <taxon>Cylindrospermopsis</taxon>
    </lineage>
</organism>
<evidence type="ECO:0000313" key="2">
    <source>
        <dbReference type="Proteomes" id="UP000516013"/>
    </source>
</evidence>
<reference evidence="1 2" key="1">
    <citation type="submission" date="2020-08" db="EMBL/GenBank/DDBJ databases">
        <title>Complete genome sequence of Raphidiopsis curvispora isolated from drinking water reservoir in South Korea.</title>
        <authorList>
            <person name="Jeong J."/>
        </authorList>
    </citation>
    <scope>NUCLEOTIDE SEQUENCE [LARGE SCALE GENOMIC DNA]</scope>
    <source>
        <strain evidence="1 2">GIHE-G1</strain>
    </source>
</reference>
<protein>
    <submittedName>
        <fullName evidence="1">Uncharacterized protein</fullName>
    </submittedName>
</protein>
<dbReference type="KEGG" id="ccur:IAR63_07730"/>
<dbReference type="RefSeq" id="WP_187707174.1">
    <property type="nucleotide sequence ID" value="NZ_CP060822.1"/>
</dbReference>
<evidence type="ECO:0000313" key="1">
    <source>
        <dbReference type="EMBL" id="QNP30861.1"/>
    </source>
</evidence>
<accession>A0A7H0F495</accession>